<protein>
    <submittedName>
        <fullName evidence="1">Uncharacterized protein</fullName>
    </submittedName>
</protein>
<dbReference type="AlphaFoldDB" id="A0A5B0MEA3"/>
<gene>
    <name evidence="1" type="ORF">PGT21_025733</name>
</gene>
<dbReference type="EMBL" id="VSWC01000157">
    <property type="protein sequence ID" value="KAA1074961.1"/>
    <property type="molecule type" value="Genomic_DNA"/>
</dbReference>
<accession>A0A5B0MEA3</accession>
<organism evidence="1 2">
    <name type="scientific">Puccinia graminis f. sp. tritici</name>
    <dbReference type="NCBI Taxonomy" id="56615"/>
    <lineage>
        <taxon>Eukaryota</taxon>
        <taxon>Fungi</taxon>
        <taxon>Dikarya</taxon>
        <taxon>Basidiomycota</taxon>
        <taxon>Pucciniomycotina</taxon>
        <taxon>Pucciniomycetes</taxon>
        <taxon>Pucciniales</taxon>
        <taxon>Pucciniaceae</taxon>
        <taxon>Puccinia</taxon>
    </lineage>
</organism>
<evidence type="ECO:0000313" key="2">
    <source>
        <dbReference type="Proteomes" id="UP000324748"/>
    </source>
</evidence>
<keyword evidence="2" id="KW-1185">Reference proteome</keyword>
<proteinExistence type="predicted"/>
<evidence type="ECO:0000313" key="1">
    <source>
        <dbReference type="EMBL" id="KAA1074961.1"/>
    </source>
</evidence>
<name>A0A5B0MEA3_PUCGR</name>
<comment type="caution">
    <text evidence="1">The sequence shown here is derived from an EMBL/GenBank/DDBJ whole genome shotgun (WGS) entry which is preliminary data.</text>
</comment>
<reference evidence="1 2" key="1">
    <citation type="submission" date="2019-05" db="EMBL/GenBank/DDBJ databases">
        <title>Emergence of the Ug99 lineage of the wheat stem rust pathogen through somatic hybridization.</title>
        <authorList>
            <person name="Li F."/>
            <person name="Upadhyaya N.M."/>
            <person name="Sperschneider J."/>
            <person name="Matny O."/>
            <person name="Nguyen-Phuc H."/>
            <person name="Mago R."/>
            <person name="Raley C."/>
            <person name="Miller M.E."/>
            <person name="Silverstein K.A.T."/>
            <person name="Henningsen E."/>
            <person name="Hirsch C.D."/>
            <person name="Visser B."/>
            <person name="Pretorius Z.A."/>
            <person name="Steffenson B.J."/>
            <person name="Schwessinger B."/>
            <person name="Dodds P.N."/>
            <person name="Figueroa M."/>
        </authorList>
    </citation>
    <scope>NUCLEOTIDE SEQUENCE [LARGE SCALE GENOMIC DNA]</scope>
    <source>
        <strain evidence="1">21-0</strain>
    </source>
</reference>
<sequence>MRTGENRGTATVRLMQLRLDGCSLTMTGVGFHLEESYCRVAAIYNNTIVTLPLLEAMTFKPISGQLTFQLQKHALYAMTDRFAKKMCTNQIYCGKRAKFGL</sequence>
<dbReference type="Proteomes" id="UP000324748">
    <property type="component" value="Unassembled WGS sequence"/>
</dbReference>